<accession>A0A3N4KE22</accession>
<protein>
    <submittedName>
        <fullName evidence="1">Uncharacterized protein</fullName>
    </submittedName>
</protein>
<dbReference type="AlphaFoldDB" id="A0A3N4KE22"/>
<proteinExistence type="predicted"/>
<keyword evidence="2" id="KW-1185">Reference proteome</keyword>
<reference evidence="1 2" key="1">
    <citation type="journal article" date="2018" name="Nat. Ecol. Evol.">
        <title>Pezizomycetes genomes reveal the molecular basis of ectomycorrhizal truffle lifestyle.</title>
        <authorList>
            <person name="Murat C."/>
            <person name="Payen T."/>
            <person name="Noel B."/>
            <person name="Kuo A."/>
            <person name="Morin E."/>
            <person name="Chen J."/>
            <person name="Kohler A."/>
            <person name="Krizsan K."/>
            <person name="Balestrini R."/>
            <person name="Da Silva C."/>
            <person name="Montanini B."/>
            <person name="Hainaut M."/>
            <person name="Levati E."/>
            <person name="Barry K.W."/>
            <person name="Belfiori B."/>
            <person name="Cichocki N."/>
            <person name="Clum A."/>
            <person name="Dockter R.B."/>
            <person name="Fauchery L."/>
            <person name="Guy J."/>
            <person name="Iotti M."/>
            <person name="Le Tacon F."/>
            <person name="Lindquist E.A."/>
            <person name="Lipzen A."/>
            <person name="Malagnac F."/>
            <person name="Mello A."/>
            <person name="Molinier V."/>
            <person name="Miyauchi S."/>
            <person name="Poulain J."/>
            <person name="Riccioni C."/>
            <person name="Rubini A."/>
            <person name="Sitrit Y."/>
            <person name="Splivallo R."/>
            <person name="Traeger S."/>
            <person name="Wang M."/>
            <person name="Zifcakova L."/>
            <person name="Wipf D."/>
            <person name="Zambonelli A."/>
            <person name="Paolocci F."/>
            <person name="Nowrousian M."/>
            <person name="Ottonello S."/>
            <person name="Baldrian P."/>
            <person name="Spatafora J.W."/>
            <person name="Henrissat B."/>
            <person name="Nagy L.G."/>
            <person name="Aury J.M."/>
            <person name="Wincker P."/>
            <person name="Grigoriev I.V."/>
            <person name="Bonfante P."/>
            <person name="Martin F.M."/>
        </authorList>
    </citation>
    <scope>NUCLEOTIDE SEQUENCE [LARGE SCALE GENOMIC DNA]</scope>
    <source>
        <strain evidence="1 2">CCBAS932</strain>
    </source>
</reference>
<organism evidence="1 2">
    <name type="scientific">Morchella conica CCBAS932</name>
    <dbReference type="NCBI Taxonomy" id="1392247"/>
    <lineage>
        <taxon>Eukaryota</taxon>
        <taxon>Fungi</taxon>
        <taxon>Dikarya</taxon>
        <taxon>Ascomycota</taxon>
        <taxon>Pezizomycotina</taxon>
        <taxon>Pezizomycetes</taxon>
        <taxon>Pezizales</taxon>
        <taxon>Morchellaceae</taxon>
        <taxon>Morchella</taxon>
    </lineage>
</organism>
<name>A0A3N4KE22_9PEZI</name>
<evidence type="ECO:0000313" key="2">
    <source>
        <dbReference type="Proteomes" id="UP000277580"/>
    </source>
</evidence>
<dbReference type="EMBL" id="ML119159">
    <property type="protein sequence ID" value="RPB08740.1"/>
    <property type="molecule type" value="Genomic_DNA"/>
</dbReference>
<sequence length="127" mass="13578">MVDGAELGYIAHHIQAANTAYLSSFIFCMSQKNPTTNKIACVEKWRGRTSERGPRIVFSSGVDKRGSQSTTLDAAPGSRIVCAIGAIAPLDVRYACGPTHALGRFFGSWLPTLHLLGAIRTVQQGTG</sequence>
<dbReference type="Proteomes" id="UP000277580">
    <property type="component" value="Unassembled WGS sequence"/>
</dbReference>
<evidence type="ECO:0000313" key="1">
    <source>
        <dbReference type="EMBL" id="RPB08740.1"/>
    </source>
</evidence>
<dbReference type="InParanoid" id="A0A3N4KE22"/>
<gene>
    <name evidence="1" type="ORF">P167DRAFT_333481</name>
</gene>